<evidence type="ECO:0000256" key="1">
    <source>
        <dbReference type="ARBA" id="ARBA00004496"/>
    </source>
</evidence>
<comment type="subcellular location">
    <subcellularLocation>
        <location evidence="1">Cytoplasm</location>
    </subcellularLocation>
</comment>
<keyword evidence="5" id="KW-0067">ATP-binding</keyword>
<dbReference type="SUPFAM" id="SSF52540">
    <property type="entry name" value="P-loop containing nucleoside triphosphate hydrolases"/>
    <property type="match status" value="1"/>
</dbReference>
<dbReference type="InterPro" id="IPR027417">
    <property type="entry name" value="P-loop_NTPase"/>
</dbReference>
<keyword evidence="3" id="KW-0963">Cytoplasm</keyword>
<dbReference type="EMBL" id="LR798243">
    <property type="protein sequence ID" value="CAB5215084.1"/>
    <property type="molecule type" value="Genomic_DNA"/>
</dbReference>
<evidence type="ECO:0000256" key="6">
    <source>
        <dbReference type="ARBA" id="ARBA00039970"/>
    </source>
</evidence>
<evidence type="ECO:0000313" key="8">
    <source>
        <dbReference type="EMBL" id="CAB5215084.1"/>
    </source>
</evidence>
<evidence type="ECO:0000256" key="4">
    <source>
        <dbReference type="ARBA" id="ARBA00022741"/>
    </source>
</evidence>
<comment type="similarity">
    <text evidence="2">Belongs to the PhoH family.</text>
</comment>
<gene>
    <name evidence="8" type="ORF">UFOVP190_386</name>
</gene>
<dbReference type="PANTHER" id="PTHR30473:SF1">
    <property type="entry name" value="PHOH-LIKE PROTEIN"/>
    <property type="match status" value="1"/>
</dbReference>
<organism evidence="8">
    <name type="scientific">uncultured Caudovirales phage</name>
    <dbReference type="NCBI Taxonomy" id="2100421"/>
    <lineage>
        <taxon>Viruses</taxon>
        <taxon>Duplodnaviria</taxon>
        <taxon>Heunggongvirae</taxon>
        <taxon>Uroviricota</taxon>
        <taxon>Caudoviricetes</taxon>
        <taxon>Peduoviridae</taxon>
        <taxon>Maltschvirus</taxon>
        <taxon>Maltschvirus maltsch</taxon>
    </lineage>
</organism>
<dbReference type="Pfam" id="PF02562">
    <property type="entry name" value="PhoH"/>
    <property type="match status" value="1"/>
</dbReference>
<accession>A0A6J7WI01</accession>
<dbReference type="InterPro" id="IPR051451">
    <property type="entry name" value="PhoH2-like"/>
</dbReference>
<evidence type="ECO:0000256" key="2">
    <source>
        <dbReference type="ARBA" id="ARBA00010393"/>
    </source>
</evidence>
<protein>
    <recommendedName>
        <fullName evidence="6">PhoH-like protein</fullName>
    </recommendedName>
</protein>
<dbReference type="GO" id="GO:0005524">
    <property type="term" value="F:ATP binding"/>
    <property type="evidence" value="ECO:0007669"/>
    <property type="project" value="UniProtKB-KW"/>
</dbReference>
<evidence type="ECO:0000256" key="3">
    <source>
        <dbReference type="ARBA" id="ARBA00022490"/>
    </source>
</evidence>
<dbReference type="InterPro" id="IPR003714">
    <property type="entry name" value="PhoH"/>
</dbReference>
<sequence length="261" mass="29751">MLQLQQEVILSKRRNNRAEALAVNDSHSNFSSNNTVRMDLYRKPNNRAITLLPKSLSQETYIDLLTDPSKLIVFATGPAGTGKTMLAVLAALKAFRAGECERIVVTRPAVGVDDEEHGFLPGTLNEKMAPWTRPIFDIVGEYYRQTEIARMLDENQIEISPLAYMRGRTFKNSWIIADEMQNATPSQMKMLLTRLGEGSKMIVTGDTRQADRKEDDNGLLDFQRLVEDYKRCKYVSGVEFDHRDIQRHPAVLEILKIYKEV</sequence>
<proteinExistence type="inferred from homology"/>
<name>A0A6J7WI01_9CAUD</name>
<reference evidence="8" key="1">
    <citation type="submission" date="2020-05" db="EMBL/GenBank/DDBJ databases">
        <authorList>
            <person name="Chiriac C."/>
            <person name="Salcher M."/>
            <person name="Ghai R."/>
            <person name="Kavagutti S V."/>
        </authorList>
    </citation>
    <scope>NUCLEOTIDE SEQUENCE</scope>
</reference>
<evidence type="ECO:0000256" key="5">
    <source>
        <dbReference type="ARBA" id="ARBA00022840"/>
    </source>
</evidence>
<keyword evidence="4" id="KW-0547">Nucleotide-binding</keyword>
<evidence type="ECO:0000259" key="7">
    <source>
        <dbReference type="Pfam" id="PF02562"/>
    </source>
</evidence>
<dbReference type="Gene3D" id="3.40.50.300">
    <property type="entry name" value="P-loop containing nucleotide triphosphate hydrolases"/>
    <property type="match status" value="1"/>
</dbReference>
<feature type="domain" description="PhoH-like protein" evidence="7">
    <location>
        <begin position="52"/>
        <end position="259"/>
    </location>
</feature>
<dbReference type="PANTHER" id="PTHR30473">
    <property type="entry name" value="PROTEIN PHOH"/>
    <property type="match status" value="1"/>
</dbReference>